<protein>
    <submittedName>
        <fullName evidence="1">TAXI family TRAP transporter solute-binding subunit</fullName>
    </submittedName>
</protein>
<dbReference type="Pfam" id="PF16868">
    <property type="entry name" value="NMT1_3"/>
    <property type="match status" value="1"/>
</dbReference>
<reference evidence="1" key="1">
    <citation type="submission" date="2024-07" db="EMBL/GenBank/DDBJ databases">
        <authorList>
            <person name="Yu S.T."/>
        </authorList>
    </citation>
    <scope>NUCLEOTIDE SEQUENCE</scope>
    <source>
        <strain evidence="1">R08</strain>
    </source>
</reference>
<dbReference type="PROSITE" id="PS51318">
    <property type="entry name" value="TAT"/>
    <property type="match status" value="1"/>
</dbReference>
<sequence length="330" mass="33784">MTRPVDRRALLHAALGVTTAAVLGGALTGDASGQRPGPSGVLRFATGEPTAFYEAFGRLLAAELTATYPRLSCRVRTTPGSLTNIELLRDRRADLALVLTDTARAAQGTALFPSPVPLRAIGRLYETYLQFVVRADSAVRTVGDLAGRTVSLGAAGSGAAVLGEQILHAAGLAPGAEVAVRHLPLADAADALRARSVDALLVAGGVPLPALTTLDDRVGLRFLPLAGLLPRLGGQGGQAGSGLEEVLLPQGAYRAAGGVATIGVSNLLVCRPELPRGVAEALTRLLVQRATELVPPNAVGTQFLDVRSLIGTGAVPLHPGAIAAYRALHG</sequence>
<name>A0AB39M7L9_9ACTN</name>
<dbReference type="PANTHER" id="PTHR42941:SF1">
    <property type="entry name" value="SLL1037 PROTEIN"/>
    <property type="match status" value="1"/>
</dbReference>
<dbReference type="SUPFAM" id="SSF53850">
    <property type="entry name" value="Periplasmic binding protein-like II"/>
    <property type="match status" value="1"/>
</dbReference>
<dbReference type="Gene3D" id="3.40.190.10">
    <property type="entry name" value="Periplasmic binding protein-like II"/>
    <property type="match status" value="2"/>
</dbReference>
<dbReference type="InterPro" id="IPR011852">
    <property type="entry name" value="TRAP_TAXI"/>
</dbReference>
<dbReference type="PANTHER" id="PTHR42941">
    <property type="entry name" value="SLL1037 PROTEIN"/>
    <property type="match status" value="1"/>
</dbReference>
<proteinExistence type="predicted"/>
<dbReference type="AlphaFoldDB" id="A0AB39M7L9"/>
<dbReference type="InterPro" id="IPR006311">
    <property type="entry name" value="TAT_signal"/>
</dbReference>
<organism evidence="1">
    <name type="scientific">Streptomyces sp. R08</name>
    <dbReference type="NCBI Taxonomy" id="3238624"/>
    <lineage>
        <taxon>Bacteria</taxon>
        <taxon>Bacillati</taxon>
        <taxon>Actinomycetota</taxon>
        <taxon>Actinomycetes</taxon>
        <taxon>Kitasatosporales</taxon>
        <taxon>Streptomycetaceae</taxon>
        <taxon>Streptomyces</taxon>
    </lineage>
</organism>
<accession>A0AB39M7L9</accession>
<dbReference type="EMBL" id="CP163431">
    <property type="protein sequence ID" value="XDQ02506.1"/>
    <property type="molecule type" value="Genomic_DNA"/>
</dbReference>
<dbReference type="RefSeq" id="WP_369188626.1">
    <property type="nucleotide sequence ID" value="NZ_CP163431.1"/>
</dbReference>
<gene>
    <name evidence="1" type="ORF">AB5J58_20835</name>
</gene>
<dbReference type="NCBIfam" id="TIGR02122">
    <property type="entry name" value="TRAP_TAXI"/>
    <property type="match status" value="1"/>
</dbReference>
<evidence type="ECO:0000313" key="1">
    <source>
        <dbReference type="EMBL" id="XDQ02506.1"/>
    </source>
</evidence>